<organism evidence="1 2">
    <name type="scientific">Methylobacterium durans</name>
    <dbReference type="NCBI Taxonomy" id="2202825"/>
    <lineage>
        <taxon>Bacteria</taxon>
        <taxon>Pseudomonadati</taxon>
        <taxon>Pseudomonadota</taxon>
        <taxon>Alphaproteobacteria</taxon>
        <taxon>Hyphomicrobiales</taxon>
        <taxon>Methylobacteriaceae</taxon>
        <taxon>Methylobacterium</taxon>
    </lineage>
</organism>
<evidence type="ECO:0000313" key="2">
    <source>
        <dbReference type="Proteomes" id="UP000245926"/>
    </source>
</evidence>
<dbReference type="AlphaFoldDB" id="A0A2U8W857"/>
<dbReference type="Pfam" id="PF05982">
    <property type="entry name" value="Sbt_1"/>
    <property type="match status" value="1"/>
</dbReference>
<sequence length="99" mass="10320">MGAFRSVGPVLIGFALLTPLLHAALGLGLAHAVGMSLGGAIILATLAASASDPPPPEWSALWYGFSAWRTDRCRGSDPSLRRSLPSCGRRTCWSAKVTA</sequence>
<name>A0A2U8W857_9HYPH</name>
<keyword evidence="2" id="KW-1185">Reference proteome</keyword>
<reference evidence="2" key="1">
    <citation type="submission" date="2018-05" db="EMBL/GenBank/DDBJ databases">
        <title>Complete Genome Sequence of Methylobacterium sp. 17SD2-17.</title>
        <authorList>
            <person name="Srinivasan S."/>
        </authorList>
    </citation>
    <scope>NUCLEOTIDE SEQUENCE [LARGE SCALE GENOMIC DNA]</scope>
    <source>
        <strain evidence="2">17SD2-17</strain>
    </source>
</reference>
<accession>A0A2U8W857</accession>
<dbReference type="Proteomes" id="UP000245926">
    <property type="component" value="Chromosome"/>
</dbReference>
<gene>
    <name evidence="1" type="ORF">DK389_19680</name>
</gene>
<dbReference type="KEGG" id="mets:DK389_19680"/>
<dbReference type="EMBL" id="CP029550">
    <property type="protein sequence ID" value="AWN42305.1"/>
    <property type="molecule type" value="Genomic_DNA"/>
</dbReference>
<proteinExistence type="predicted"/>
<protein>
    <submittedName>
        <fullName evidence="1">Uncharacterized protein</fullName>
    </submittedName>
</protein>
<dbReference type="InterPro" id="IPR010293">
    <property type="entry name" value="Sbt_1"/>
</dbReference>
<evidence type="ECO:0000313" key="1">
    <source>
        <dbReference type="EMBL" id="AWN42305.1"/>
    </source>
</evidence>